<dbReference type="Pfam" id="PF08125">
    <property type="entry name" value="Mannitol_dh_C"/>
    <property type="match status" value="1"/>
</dbReference>
<dbReference type="PANTHER" id="PTHR43362:SF1">
    <property type="entry name" value="MANNITOL DEHYDROGENASE 2-RELATED"/>
    <property type="match status" value="1"/>
</dbReference>
<accession>A0A1M4W063</accession>
<dbReference type="SUPFAM" id="SSF48179">
    <property type="entry name" value="6-phosphogluconate dehydrogenase C-terminal domain-like"/>
    <property type="match status" value="1"/>
</dbReference>
<dbReference type="Gene3D" id="3.40.50.720">
    <property type="entry name" value="NAD(P)-binding Rossmann-like Domain"/>
    <property type="match status" value="1"/>
</dbReference>
<dbReference type="SUPFAM" id="SSF51735">
    <property type="entry name" value="NAD(P)-binding Rossmann-fold domains"/>
    <property type="match status" value="1"/>
</dbReference>
<feature type="domain" description="Mannitol dehydrogenase C-terminal" evidence="3">
    <location>
        <begin position="296"/>
        <end position="483"/>
    </location>
</feature>
<dbReference type="RefSeq" id="WP_188127716.1">
    <property type="nucleotide sequence ID" value="NZ_FQVK01000007.1"/>
</dbReference>
<dbReference type="AlphaFoldDB" id="A0A1M4W063"/>
<reference evidence="4 5" key="1">
    <citation type="submission" date="2016-11" db="EMBL/GenBank/DDBJ databases">
        <authorList>
            <person name="Varghese N."/>
            <person name="Submissions S."/>
        </authorList>
    </citation>
    <scope>NUCLEOTIDE SEQUENCE [LARGE SCALE GENOMIC DNA]</scope>
    <source>
        <strain evidence="4 5">DSM 29341</strain>
    </source>
</reference>
<protein>
    <submittedName>
        <fullName evidence="4">Mannitol 2-dehydrogenase</fullName>
    </submittedName>
</protein>
<proteinExistence type="predicted"/>
<gene>
    <name evidence="4" type="ORF">SAMN05444279_10789</name>
</gene>
<dbReference type="EMBL" id="FQVK01000007">
    <property type="protein sequence ID" value="SHE74596.1"/>
    <property type="molecule type" value="Genomic_DNA"/>
</dbReference>
<sequence>MVERPADTRPVRLCQASLGALPKGVLRPEYDRAALTPGIVHIGVGNFHRAHQAWYLHRLMQRGAAQDWGIIGAGVRAYDAEMRRKLLAQDCLTTLVELTEGQRRAEVTGAMIDYLPPQEDNGPLIAQLADPAIRIVSLTVTEGGYFVHPVTNGLDTDHPDIRHDATNPDRPRTAFGAIVAGLRRRRDAGVGPLTGLSCDNLIGNGQVLRQAVVGLARLSDPDLADWIDTHCTFPNSMVDCIVPATGPTELELIRSLGIDDAAPVTHESFRQWVIEDAFCAGRPDWDKVGATFTGRVHDYEVMKLRILNAGHQILANVGEILNLGTIAGCMAHPLVSGFFRKVETQEIAPFVRPVPERSVAEYIALIETRFRNPAIIDTTRRVAFDGSSRHVGFVLPSIRDALAAGGSVEGLALVEAFWARMCAGTREDGTPIDPNDPYWDDLVATATQARETPAVWLEQRQYYGDLADFPAFREAFARWLTMIWSNGTTETLKTYLGH</sequence>
<dbReference type="Proteomes" id="UP000325134">
    <property type="component" value="Unassembled WGS sequence"/>
</dbReference>
<organism evidence="4 5">
    <name type="scientific">Ruegeria intermedia</name>
    <dbReference type="NCBI Taxonomy" id="996115"/>
    <lineage>
        <taxon>Bacteria</taxon>
        <taxon>Pseudomonadati</taxon>
        <taxon>Pseudomonadota</taxon>
        <taxon>Alphaproteobacteria</taxon>
        <taxon>Rhodobacterales</taxon>
        <taxon>Roseobacteraceae</taxon>
        <taxon>Ruegeria</taxon>
    </lineage>
</organism>
<evidence type="ECO:0000256" key="1">
    <source>
        <dbReference type="ARBA" id="ARBA00023002"/>
    </source>
</evidence>
<dbReference type="InterPro" id="IPR000669">
    <property type="entry name" value="Mannitol_DH"/>
</dbReference>
<dbReference type="InterPro" id="IPR013328">
    <property type="entry name" value="6PGD_dom2"/>
</dbReference>
<keyword evidence="5" id="KW-1185">Reference proteome</keyword>
<evidence type="ECO:0000313" key="4">
    <source>
        <dbReference type="EMBL" id="SHE74596.1"/>
    </source>
</evidence>
<evidence type="ECO:0000313" key="5">
    <source>
        <dbReference type="Proteomes" id="UP000325134"/>
    </source>
</evidence>
<feature type="domain" description="Mannitol dehydrogenase N-terminal" evidence="2">
    <location>
        <begin position="38"/>
        <end position="287"/>
    </location>
</feature>
<dbReference type="InterPro" id="IPR050988">
    <property type="entry name" value="Mannitol_DH/Oxidoreductase"/>
</dbReference>
<dbReference type="PANTHER" id="PTHR43362">
    <property type="entry name" value="MANNITOL DEHYDROGENASE DSF1-RELATED"/>
    <property type="match status" value="1"/>
</dbReference>
<dbReference type="Gene3D" id="1.10.1040.10">
    <property type="entry name" value="N-(1-d-carboxylethyl)-l-norvaline Dehydrogenase, domain 2"/>
    <property type="match status" value="1"/>
</dbReference>
<dbReference type="Pfam" id="PF01232">
    <property type="entry name" value="Mannitol_dh"/>
    <property type="match status" value="1"/>
</dbReference>
<dbReference type="GO" id="GO:0016616">
    <property type="term" value="F:oxidoreductase activity, acting on the CH-OH group of donors, NAD or NADP as acceptor"/>
    <property type="evidence" value="ECO:0007669"/>
    <property type="project" value="TreeGrafter"/>
</dbReference>
<keyword evidence="1" id="KW-0560">Oxidoreductase</keyword>
<dbReference type="InterPro" id="IPR013118">
    <property type="entry name" value="Mannitol_DH_C"/>
</dbReference>
<dbReference type="InterPro" id="IPR013131">
    <property type="entry name" value="Mannitol_DH_N"/>
</dbReference>
<evidence type="ECO:0000259" key="2">
    <source>
        <dbReference type="Pfam" id="PF01232"/>
    </source>
</evidence>
<dbReference type="InterPro" id="IPR036291">
    <property type="entry name" value="NAD(P)-bd_dom_sf"/>
</dbReference>
<name>A0A1M4W063_9RHOB</name>
<dbReference type="InterPro" id="IPR008927">
    <property type="entry name" value="6-PGluconate_DH-like_C_sf"/>
</dbReference>
<dbReference type="PRINTS" id="PR00084">
    <property type="entry name" value="MTLDHDRGNASE"/>
</dbReference>
<evidence type="ECO:0000259" key="3">
    <source>
        <dbReference type="Pfam" id="PF08125"/>
    </source>
</evidence>